<evidence type="ECO:0000313" key="2">
    <source>
        <dbReference type="WBParaSite" id="ACRNAN_Path_1461.g5723.t1"/>
    </source>
</evidence>
<proteinExistence type="predicted"/>
<protein>
    <submittedName>
        <fullName evidence="2">Uncharacterized protein</fullName>
    </submittedName>
</protein>
<reference evidence="2" key="1">
    <citation type="submission" date="2022-11" db="UniProtKB">
        <authorList>
            <consortium name="WormBaseParasite"/>
        </authorList>
    </citation>
    <scope>IDENTIFICATION</scope>
</reference>
<dbReference type="AlphaFoldDB" id="A0A914C0U5"/>
<keyword evidence="1" id="KW-1185">Reference proteome</keyword>
<sequence>MPLFRHDFQGYSGQVIQIFLIFYQYLLCINFVSAQQLSSITPCAYPNVHDRAHCGILDPQLDHGLICDPDNVISMSEAHLVDTFLQRVYNERKHKCICNKSKGLNCWYKFGFAFLREIFPVDGAVSDLYGRDHCPMNRSLVQLAQYQPEHLTKADSIYEYAHNFARIVRERWDFSSCGEDILILVVLQRPAQLVPDSLPDSSQHQGASSNRLPVIFVSYGSQVAERFGLAEGFHAMPYSLEPLQRIVDEENERLQNGYPLQRVLNDMIQRLVVVLERAEKYRSPSPPKDHIPFWAWMAFATCVRRWKAGFVGDDTTPANPQGATTYVNLVQMMMPPHRSNYATPASGQF</sequence>
<evidence type="ECO:0000313" key="1">
    <source>
        <dbReference type="Proteomes" id="UP000887540"/>
    </source>
</evidence>
<accession>A0A914C0U5</accession>
<dbReference type="WBParaSite" id="ACRNAN_Path_1461.g5723.t1">
    <property type="protein sequence ID" value="ACRNAN_Path_1461.g5723.t1"/>
    <property type="gene ID" value="ACRNAN_Path_1461.g5723"/>
</dbReference>
<organism evidence="1 2">
    <name type="scientific">Acrobeloides nanus</name>
    <dbReference type="NCBI Taxonomy" id="290746"/>
    <lineage>
        <taxon>Eukaryota</taxon>
        <taxon>Metazoa</taxon>
        <taxon>Ecdysozoa</taxon>
        <taxon>Nematoda</taxon>
        <taxon>Chromadorea</taxon>
        <taxon>Rhabditida</taxon>
        <taxon>Tylenchina</taxon>
        <taxon>Cephalobomorpha</taxon>
        <taxon>Cephaloboidea</taxon>
        <taxon>Cephalobidae</taxon>
        <taxon>Acrobeloides</taxon>
    </lineage>
</organism>
<dbReference type="Proteomes" id="UP000887540">
    <property type="component" value="Unplaced"/>
</dbReference>
<name>A0A914C0U5_9BILA</name>